<accession>A0ABU5L8C4</accession>
<evidence type="ECO:0000313" key="3">
    <source>
        <dbReference type="Proteomes" id="UP001293791"/>
    </source>
</evidence>
<keyword evidence="1" id="KW-0472">Membrane</keyword>
<feature type="transmembrane region" description="Helical" evidence="1">
    <location>
        <begin position="6"/>
        <end position="27"/>
    </location>
</feature>
<evidence type="ECO:0000256" key="1">
    <source>
        <dbReference type="SAM" id="Phobius"/>
    </source>
</evidence>
<evidence type="ECO:0000313" key="2">
    <source>
        <dbReference type="EMBL" id="MDZ5762366.1"/>
    </source>
</evidence>
<name>A0ABU5L8C4_9RICK</name>
<gene>
    <name evidence="2" type="ORF">Cyrtocomes_00745</name>
</gene>
<sequence>MKKISITTVIMISCIILFFCTALFLYLKLIEKNQDNQKLEKVLNSISEVKEQVVYHPLQNDKLTFSNKRNPVTSDDANIDALLECKRKLNIITQTLLINQDLKGGVDISNRIHALLDLSIGASRDIILDMKELVEKKELKSDGAILDSIHTLYSAFSASTHSSSAKSHANITQSLLKFSNIKDERYEKTLEQTISAIENGYMNLAVSLLQIFDENIYPDVKNIKIAIGNRIIMKKLTKQLIDNLLFEIS</sequence>
<reference evidence="2 3" key="1">
    <citation type="submission" date="2023-02" db="EMBL/GenBank/DDBJ databases">
        <title>Host association and intracellularity evolved multiple times independently in the Rickettsiales.</title>
        <authorList>
            <person name="Castelli M."/>
            <person name="Nardi T."/>
            <person name="Gammuto L."/>
            <person name="Bellinzona G."/>
            <person name="Sabaneyeva E."/>
            <person name="Potekhin A."/>
            <person name="Serra V."/>
            <person name="Petroni G."/>
            <person name="Sassera D."/>
        </authorList>
    </citation>
    <scope>NUCLEOTIDE SEQUENCE [LARGE SCALE GENOMIC DNA]</scope>
    <source>
        <strain evidence="2 3">BOD18</strain>
    </source>
</reference>
<proteinExistence type="predicted"/>
<protein>
    <submittedName>
        <fullName evidence="2">Uncharacterized protein</fullName>
    </submittedName>
</protein>
<keyword evidence="1" id="KW-1133">Transmembrane helix</keyword>
<keyword evidence="3" id="KW-1185">Reference proteome</keyword>
<dbReference type="RefSeq" id="WP_322497836.1">
    <property type="nucleotide sequence ID" value="NZ_JARGYT010000041.1"/>
</dbReference>
<dbReference type="Proteomes" id="UP001293791">
    <property type="component" value="Unassembled WGS sequence"/>
</dbReference>
<comment type="caution">
    <text evidence="2">The sequence shown here is derived from an EMBL/GenBank/DDBJ whole genome shotgun (WGS) entry which is preliminary data.</text>
</comment>
<keyword evidence="1" id="KW-0812">Transmembrane</keyword>
<dbReference type="EMBL" id="JARGYT010000041">
    <property type="protein sequence ID" value="MDZ5762366.1"/>
    <property type="molecule type" value="Genomic_DNA"/>
</dbReference>
<organism evidence="2 3">
    <name type="scientific">Candidatus Cyrtobacter comes</name>
    <dbReference type="NCBI Taxonomy" id="675776"/>
    <lineage>
        <taxon>Bacteria</taxon>
        <taxon>Pseudomonadati</taxon>
        <taxon>Pseudomonadota</taxon>
        <taxon>Alphaproteobacteria</taxon>
        <taxon>Rickettsiales</taxon>
        <taxon>Candidatus Midichloriaceae</taxon>
        <taxon>Candidatus Cyrtobacter</taxon>
    </lineage>
</organism>